<sequence length="508" mass="52613">MISSQELLQSAAKFGSIETCVMAVEFRQSYLVHRKLTQSRSDDWPRILEDILARLENAIRDFPTVIVPAPELPPARPPPILASPIKADEPSSQDSHITDKENAPPATPSPRPPVPAFAQRMPQSSDISTPVLPSAPDSGLVSALSALPTELRPLYVSIVDSLTKNFPKQAPHTVQRLAELILNPKQHYRFLPPYLRALDRVVCVSSSVSVFPLPQAAVPSGGLLNGTTSPISNSAAAALGSDESLGGALLTPIPWLRPEHERLGSAVAAAAGGTAGPSQSELKSESSHIVDGPNGAGRIETVTVVNGVITTTSTTTTSTMPTSSITATGNAAPSAAPAAGELEESLRASGAVTQGELLRQEQEAGVVPVAQTSLRRSLLSGTSSITASSTSAAEGADEPEPGSTENGPDESPEEHPHARGPNEIGMEDMGPQERALGGELDMEAAVGRAVGRGEGHGSREEESAGAVPNAEVQGDTEMTDADADGEVEAEVGMVDAAVGGEADLAEVK</sequence>
<accession>A0ACC2ZGE4</accession>
<comment type="caution">
    <text evidence="1">The sequence shown here is derived from an EMBL/GenBank/DDBJ whole genome shotgun (WGS) entry which is preliminary data.</text>
</comment>
<reference evidence="1" key="1">
    <citation type="submission" date="2022-10" db="EMBL/GenBank/DDBJ databases">
        <title>Culturing micro-colonial fungi from biological soil crusts in the Mojave desert and describing Neophaeococcomyces mojavensis, and introducing the new genera and species Taxawa tesnikishii.</title>
        <authorList>
            <person name="Kurbessoian T."/>
            <person name="Stajich J.E."/>
        </authorList>
    </citation>
    <scope>NUCLEOTIDE SEQUENCE</scope>
    <source>
        <strain evidence="1">JES_115</strain>
    </source>
</reference>
<evidence type="ECO:0000313" key="2">
    <source>
        <dbReference type="Proteomes" id="UP001172680"/>
    </source>
</evidence>
<gene>
    <name evidence="1" type="ORF">H2199_002427</name>
</gene>
<name>A0ACC2ZGE4_9PEZI</name>
<organism evidence="1 2">
    <name type="scientific">Coniosporium tulheliwenetii</name>
    <dbReference type="NCBI Taxonomy" id="3383036"/>
    <lineage>
        <taxon>Eukaryota</taxon>
        <taxon>Fungi</taxon>
        <taxon>Dikarya</taxon>
        <taxon>Ascomycota</taxon>
        <taxon>Pezizomycotina</taxon>
        <taxon>Dothideomycetes</taxon>
        <taxon>Dothideomycetes incertae sedis</taxon>
        <taxon>Coniosporium</taxon>
    </lineage>
</organism>
<keyword evidence="2" id="KW-1185">Reference proteome</keyword>
<dbReference type="Proteomes" id="UP001172680">
    <property type="component" value="Unassembled WGS sequence"/>
</dbReference>
<proteinExistence type="predicted"/>
<dbReference type="EMBL" id="JAPDRP010000006">
    <property type="protein sequence ID" value="KAJ9646378.1"/>
    <property type="molecule type" value="Genomic_DNA"/>
</dbReference>
<evidence type="ECO:0000313" key="1">
    <source>
        <dbReference type="EMBL" id="KAJ9646378.1"/>
    </source>
</evidence>
<protein>
    <submittedName>
        <fullName evidence="1">Uncharacterized protein</fullName>
    </submittedName>
</protein>